<name>A0A1K1SC19_9BACT</name>
<dbReference type="EMBL" id="CP140154">
    <property type="protein sequence ID" value="WQG90782.1"/>
    <property type="molecule type" value="Genomic_DNA"/>
</dbReference>
<dbReference type="Proteomes" id="UP001326715">
    <property type="component" value="Chromosome"/>
</dbReference>
<proteinExistence type="predicted"/>
<evidence type="ECO:0000313" key="3">
    <source>
        <dbReference type="Proteomes" id="UP000183788"/>
    </source>
</evidence>
<evidence type="ECO:0000313" key="1">
    <source>
        <dbReference type="EMBL" id="SFW81915.1"/>
    </source>
</evidence>
<accession>A0A1K1SC19</accession>
<organism evidence="1 3">
    <name type="scientific">Chitinophaga sancti</name>
    <dbReference type="NCBI Taxonomy" id="1004"/>
    <lineage>
        <taxon>Bacteria</taxon>
        <taxon>Pseudomonadati</taxon>
        <taxon>Bacteroidota</taxon>
        <taxon>Chitinophagia</taxon>
        <taxon>Chitinophagales</taxon>
        <taxon>Chitinophagaceae</taxon>
        <taxon>Chitinophaga</taxon>
    </lineage>
</organism>
<dbReference type="EMBL" id="FPIZ01000020">
    <property type="protein sequence ID" value="SFW81915.1"/>
    <property type="molecule type" value="Genomic_DNA"/>
</dbReference>
<reference evidence="1 3" key="1">
    <citation type="submission" date="2016-11" db="EMBL/GenBank/DDBJ databases">
        <authorList>
            <person name="Jaros S."/>
            <person name="Januszkiewicz K."/>
            <person name="Wedrychowicz H."/>
        </authorList>
    </citation>
    <scope>NUCLEOTIDE SEQUENCE [LARGE SCALE GENOMIC DNA]</scope>
    <source>
        <strain evidence="1 3">DSM 784</strain>
    </source>
</reference>
<gene>
    <name evidence="1" type="ORF">SAMN05661012_05163</name>
    <name evidence="2" type="ORF">SR876_04680</name>
</gene>
<dbReference type="AlphaFoldDB" id="A0A1K1SC19"/>
<protein>
    <recommendedName>
        <fullName evidence="5">Glycosyltransferase family 17</fullName>
    </recommendedName>
</protein>
<dbReference type="Proteomes" id="UP000183788">
    <property type="component" value="Unassembled WGS sequence"/>
</dbReference>
<evidence type="ECO:0000313" key="4">
    <source>
        <dbReference type="Proteomes" id="UP001326715"/>
    </source>
</evidence>
<sequence length="295" mass="34690">MKILEYCPFFNEHKIAAMKIREAGYWIDELHLCEADKNFSYEDKPYNFDTSTLNDKVKYHKITAGSLFKPALPDQSYYHPDTCPPEQFDQWYWHLLTHNMGYHNEAMQRNTCNILRDVAGEEDIIILSDLDEFLDSRLADRIVDTVKKHQIITVKLHFSVFYLNMFSDKSHGMRNFSYRTYIMTGKYFHKMPFTGDYLRKKGISGGLEQTIHCPDEFMGFHHSWLQPAANAFTKLKAFEANVKDKTLIRSDFAEQCIRDKRLPYPDAALYIDNEKPFLRSVQESDTEGLWFEGVL</sequence>
<dbReference type="RefSeq" id="WP_072364187.1">
    <property type="nucleotide sequence ID" value="NZ_CP139972.1"/>
</dbReference>
<evidence type="ECO:0000313" key="2">
    <source>
        <dbReference type="EMBL" id="WQG90782.1"/>
    </source>
</evidence>
<dbReference type="OrthoDB" id="1997677at2"/>
<keyword evidence="4" id="KW-1185">Reference proteome</keyword>
<dbReference type="STRING" id="1004.SAMN05661012_05163"/>
<reference evidence="2 4" key="2">
    <citation type="submission" date="2023-11" db="EMBL/GenBank/DDBJ databases">
        <title>MicrobeMod: A computational toolkit for identifying prokaryotic methylation and restriction-modification with nanopore sequencing.</title>
        <authorList>
            <person name="Crits-Christoph A."/>
            <person name="Kang S.C."/>
            <person name="Lee H."/>
            <person name="Ostrov N."/>
        </authorList>
    </citation>
    <scope>NUCLEOTIDE SEQUENCE [LARGE SCALE GENOMIC DNA]</scope>
    <source>
        <strain evidence="2 4">ATCC 23090</strain>
    </source>
</reference>
<evidence type="ECO:0008006" key="5">
    <source>
        <dbReference type="Google" id="ProtNLM"/>
    </source>
</evidence>